<evidence type="ECO:0000313" key="1">
    <source>
        <dbReference type="EMBL" id="KAF7390366.1"/>
    </source>
</evidence>
<organism evidence="1 2">
    <name type="scientific">Vespula pensylvanica</name>
    <name type="common">Western yellow jacket</name>
    <name type="synonym">Wasp</name>
    <dbReference type="NCBI Taxonomy" id="30213"/>
    <lineage>
        <taxon>Eukaryota</taxon>
        <taxon>Metazoa</taxon>
        <taxon>Ecdysozoa</taxon>
        <taxon>Arthropoda</taxon>
        <taxon>Hexapoda</taxon>
        <taxon>Insecta</taxon>
        <taxon>Pterygota</taxon>
        <taxon>Neoptera</taxon>
        <taxon>Endopterygota</taxon>
        <taxon>Hymenoptera</taxon>
        <taxon>Apocrita</taxon>
        <taxon>Aculeata</taxon>
        <taxon>Vespoidea</taxon>
        <taxon>Vespidae</taxon>
        <taxon>Vespinae</taxon>
        <taxon>Vespula</taxon>
    </lineage>
</organism>
<protein>
    <submittedName>
        <fullName evidence="1">Uncharacterized protein</fullName>
    </submittedName>
</protein>
<evidence type="ECO:0000313" key="2">
    <source>
        <dbReference type="Proteomes" id="UP000600918"/>
    </source>
</evidence>
<keyword evidence="2" id="KW-1185">Reference proteome</keyword>
<dbReference type="AlphaFoldDB" id="A0A834JKV1"/>
<dbReference type="Proteomes" id="UP000600918">
    <property type="component" value="Unassembled WGS sequence"/>
</dbReference>
<accession>A0A834JKV1</accession>
<comment type="caution">
    <text evidence="1">The sequence shown here is derived from an EMBL/GenBank/DDBJ whole genome shotgun (WGS) entry which is preliminary data.</text>
</comment>
<gene>
    <name evidence="1" type="ORF">H0235_017528</name>
</gene>
<reference evidence="1" key="1">
    <citation type="journal article" date="2020" name="G3 (Bethesda)">
        <title>High-Quality Assemblies for Three Invasive Social Wasps from the &lt;i&gt;Vespula&lt;/i&gt; Genus.</title>
        <authorList>
            <person name="Harrop T.W.R."/>
            <person name="Guhlin J."/>
            <person name="McLaughlin G.M."/>
            <person name="Permina E."/>
            <person name="Stockwell P."/>
            <person name="Gilligan J."/>
            <person name="Le Lec M.F."/>
            <person name="Gruber M.A.M."/>
            <person name="Quinn O."/>
            <person name="Lovegrove M."/>
            <person name="Duncan E.J."/>
            <person name="Remnant E.J."/>
            <person name="Van Eeckhoven J."/>
            <person name="Graham B."/>
            <person name="Knapp R.A."/>
            <person name="Langford K.W."/>
            <person name="Kronenberg Z."/>
            <person name="Press M.O."/>
            <person name="Eacker S.M."/>
            <person name="Wilson-Rankin E.E."/>
            <person name="Purcell J."/>
            <person name="Lester P.J."/>
            <person name="Dearden P.K."/>
        </authorList>
    </citation>
    <scope>NUCLEOTIDE SEQUENCE</scope>
    <source>
        <strain evidence="1">Volc-1</strain>
    </source>
</reference>
<name>A0A834JKV1_VESPE</name>
<sequence length="111" mass="12186">MSMLKAANGLLEILNGSKDPVLVHHVAVVQFLSAGESKRYGDTKGTAPGDIYVPRITSSDIVTTDTYTCTNTHTNAYELTQNNSHYSQHVELCRDIRVSNIRVNVHRLGGT</sequence>
<dbReference type="EMBL" id="JACSDY010000023">
    <property type="protein sequence ID" value="KAF7390366.1"/>
    <property type="molecule type" value="Genomic_DNA"/>
</dbReference>
<proteinExistence type="predicted"/>